<gene>
    <name evidence="3" type="ORF">C461_12883</name>
</gene>
<dbReference type="Proteomes" id="UP000011575">
    <property type="component" value="Unassembled WGS sequence"/>
</dbReference>
<dbReference type="Pfam" id="PF00583">
    <property type="entry name" value="Acetyltransf_1"/>
    <property type="match status" value="1"/>
</dbReference>
<feature type="domain" description="N-acetyltransferase" evidence="2">
    <location>
        <begin position="4"/>
        <end position="208"/>
    </location>
</feature>
<name>M0P946_9EURY</name>
<evidence type="ECO:0000259" key="2">
    <source>
        <dbReference type="PROSITE" id="PS51186"/>
    </source>
</evidence>
<dbReference type="EMBL" id="AOJI01000029">
    <property type="protein sequence ID" value="EMA66069.1"/>
    <property type="molecule type" value="Genomic_DNA"/>
</dbReference>
<proteinExistence type="predicted"/>
<dbReference type="PROSITE" id="PS51186">
    <property type="entry name" value="GNAT"/>
    <property type="match status" value="1"/>
</dbReference>
<dbReference type="GO" id="GO:0016747">
    <property type="term" value="F:acyltransferase activity, transferring groups other than amino-acyl groups"/>
    <property type="evidence" value="ECO:0007669"/>
    <property type="project" value="InterPro"/>
</dbReference>
<dbReference type="PATRIC" id="fig|1230454.4.peg.2586"/>
<feature type="compositionally biased region" description="Low complexity" evidence="1">
    <location>
        <begin position="74"/>
        <end position="84"/>
    </location>
</feature>
<dbReference type="RefSeq" id="WP_008001875.1">
    <property type="nucleotide sequence ID" value="NZ_AOJI01000029.1"/>
</dbReference>
<keyword evidence="4" id="KW-1185">Reference proteome</keyword>
<comment type="caution">
    <text evidence="3">The sequence shown here is derived from an EMBL/GenBank/DDBJ whole genome shotgun (WGS) entry which is preliminary data.</text>
</comment>
<dbReference type="InterPro" id="IPR000182">
    <property type="entry name" value="GNAT_dom"/>
</dbReference>
<dbReference type="CDD" id="cd04301">
    <property type="entry name" value="NAT_SF"/>
    <property type="match status" value="1"/>
</dbReference>
<dbReference type="Gene3D" id="3.40.630.30">
    <property type="match status" value="1"/>
</dbReference>
<dbReference type="SUPFAM" id="SSF55729">
    <property type="entry name" value="Acyl-CoA N-acyltransferases (Nat)"/>
    <property type="match status" value="1"/>
</dbReference>
<feature type="compositionally biased region" description="Acidic residues" evidence="1">
    <location>
        <begin position="61"/>
        <end position="73"/>
    </location>
</feature>
<dbReference type="AlphaFoldDB" id="M0P946"/>
<protein>
    <recommendedName>
        <fullName evidence="2">N-acetyltransferase domain-containing protein</fullName>
    </recommendedName>
</protein>
<reference evidence="3 4" key="1">
    <citation type="journal article" date="2014" name="PLoS Genet.">
        <title>Phylogenetically driven sequencing of extremely halophilic archaea reveals strategies for static and dynamic osmo-response.</title>
        <authorList>
            <person name="Becker E.A."/>
            <person name="Seitzer P.M."/>
            <person name="Tritt A."/>
            <person name="Larsen D."/>
            <person name="Krusor M."/>
            <person name="Yao A.I."/>
            <person name="Wu D."/>
            <person name="Madern D."/>
            <person name="Eisen J.A."/>
            <person name="Darling A.E."/>
            <person name="Facciotti M.T."/>
        </authorList>
    </citation>
    <scope>NUCLEOTIDE SEQUENCE [LARGE SCALE GENOMIC DNA]</scope>
    <source>
        <strain evidence="3 4">JCM 13560</strain>
    </source>
</reference>
<sequence>MDEIAIRDPRPGDADELAALITAHFSEGSTYDVDLGLDDPTYHVLVAVAVDGDDDAEVDTGDDAEVDTGDDAEVNTGADTAAGSDGDGPILGVMALREFADPAAVADEMYFFDDPGLIPAADRYGHLEMGYVRDDATGRGIGSRLLERLHDIGAERGVDLFLADSWFHGGDDSPERLFDRHGYETIHREPLDRPAAECPKCEVECTCEGAIAVRRAERDGDEHETASGGPA</sequence>
<evidence type="ECO:0000256" key="1">
    <source>
        <dbReference type="SAM" id="MobiDB-lite"/>
    </source>
</evidence>
<accession>M0P946</accession>
<dbReference type="STRING" id="1230454.C461_12883"/>
<organism evidence="3 4">
    <name type="scientific">Halorubrum aidingense JCM 13560</name>
    <dbReference type="NCBI Taxonomy" id="1230454"/>
    <lineage>
        <taxon>Archaea</taxon>
        <taxon>Methanobacteriati</taxon>
        <taxon>Methanobacteriota</taxon>
        <taxon>Stenosarchaea group</taxon>
        <taxon>Halobacteria</taxon>
        <taxon>Halobacteriales</taxon>
        <taxon>Haloferacaceae</taxon>
        <taxon>Halorubrum</taxon>
    </lineage>
</organism>
<dbReference type="InterPro" id="IPR016181">
    <property type="entry name" value="Acyl_CoA_acyltransferase"/>
</dbReference>
<evidence type="ECO:0000313" key="4">
    <source>
        <dbReference type="Proteomes" id="UP000011575"/>
    </source>
</evidence>
<feature type="region of interest" description="Disordered" evidence="1">
    <location>
        <begin position="61"/>
        <end position="84"/>
    </location>
</feature>
<dbReference type="OrthoDB" id="322299at2157"/>
<evidence type="ECO:0000313" key="3">
    <source>
        <dbReference type="EMBL" id="EMA66069.1"/>
    </source>
</evidence>